<feature type="transmembrane region" description="Helical" evidence="9">
    <location>
        <begin position="130"/>
        <end position="151"/>
    </location>
</feature>
<comment type="similarity">
    <text evidence="9">Belongs to the UbiA prenyltransferase family. Protoheme IX farnesyltransferase subfamily.</text>
</comment>
<dbReference type="InterPro" id="IPR006369">
    <property type="entry name" value="Protohaem_IX_farnesylTrfase"/>
</dbReference>
<keyword evidence="11" id="KW-1185">Reference proteome</keyword>
<keyword evidence="7 9" id="KW-0472">Membrane</keyword>
<dbReference type="Proteomes" id="UP000282832">
    <property type="component" value="Unassembled WGS sequence"/>
</dbReference>
<evidence type="ECO:0000256" key="9">
    <source>
        <dbReference type="HAMAP-Rule" id="MF_00154"/>
    </source>
</evidence>
<dbReference type="CDD" id="cd13957">
    <property type="entry name" value="PT_UbiA_Cox10"/>
    <property type="match status" value="1"/>
</dbReference>
<comment type="subcellular location">
    <subcellularLocation>
        <location evidence="9">Cell membrane</location>
        <topology evidence="9">Multi-pass membrane protein</topology>
    </subcellularLocation>
    <subcellularLocation>
        <location evidence="1">Membrane</location>
        <topology evidence="1">Multi-pass membrane protein</topology>
    </subcellularLocation>
</comment>
<dbReference type="RefSeq" id="WP_127803233.1">
    <property type="nucleotide sequence ID" value="NZ_SACY01000002.1"/>
</dbReference>
<dbReference type="InterPro" id="IPR044878">
    <property type="entry name" value="UbiA_sf"/>
</dbReference>
<dbReference type="NCBIfam" id="TIGR01473">
    <property type="entry name" value="cyoE_ctaB"/>
    <property type="match status" value="1"/>
</dbReference>
<protein>
    <recommendedName>
        <fullName evidence="9">Protoheme IX farnesyltransferase</fullName>
        <ecNumber evidence="9">2.5.1.141</ecNumber>
    </recommendedName>
    <alternativeName>
        <fullName evidence="9">Heme B farnesyltransferase</fullName>
    </alternativeName>
    <alternativeName>
        <fullName evidence="9">Heme O synthase</fullName>
    </alternativeName>
</protein>
<comment type="caution">
    <text evidence="10">The sequence shown here is derived from an EMBL/GenBank/DDBJ whole genome shotgun (WGS) entry which is preliminary data.</text>
</comment>
<evidence type="ECO:0000256" key="5">
    <source>
        <dbReference type="ARBA" id="ARBA00022989"/>
    </source>
</evidence>
<evidence type="ECO:0000313" key="11">
    <source>
        <dbReference type="Proteomes" id="UP000282832"/>
    </source>
</evidence>
<keyword evidence="6 9" id="KW-0350">Heme biosynthesis</keyword>
<comment type="function">
    <text evidence="9">Converts heme B (protoheme IX) to heme O by substitution of the vinyl group on carbon 2 of heme B porphyrin ring with a hydroxyethyl farnesyl side group.</text>
</comment>
<dbReference type="GO" id="GO:0005886">
    <property type="term" value="C:plasma membrane"/>
    <property type="evidence" value="ECO:0007669"/>
    <property type="project" value="UniProtKB-SubCell"/>
</dbReference>
<evidence type="ECO:0000256" key="1">
    <source>
        <dbReference type="ARBA" id="ARBA00004141"/>
    </source>
</evidence>
<dbReference type="GO" id="GO:0008495">
    <property type="term" value="F:protoheme IX farnesyltransferase activity"/>
    <property type="evidence" value="ECO:0007669"/>
    <property type="project" value="UniProtKB-UniRule"/>
</dbReference>
<dbReference type="HAMAP" id="MF_00154">
    <property type="entry name" value="CyoE_CtaB"/>
    <property type="match status" value="1"/>
</dbReference>
<feature type="transmembrane region" description="Helical" evidence="9">
    <location>
        <begin position="163"/>
        <end position="183"/>
    </location>
</feature>
<feature type="transmembrane region" description="Helical" evidence="9">
    <location>
        <begin position="37"/>
        <end position="57"/>
    </location>
</feature>
<evidence type="ECO:0000256" key="3">
    <source>
        <dbReference type="ARBA" id="ARBA00022679"/>
    </source>
</evidence>
<proteinExistence type="inferred from homology"/>
<dbReference type="AlphaFoldDB" id="A0A437PUL3"/>
<dbReference type="PANTHER" id="PTHR43448">
    <property type="entry name" value="PROTOHEME IX FARNESYLTRANSFERASE, MITOCHONDRIAL"/>
    <property type="match status" value="1"/>
</dbReference>
<evidence type="ECO:0000256" key="2">
    <source>
        <dbReference type="ARBA" id="ARBA00022475"/>
    </source>
</evidence>
<feature type="transmembrane region" description="Helical" evidence="9">
    <location>
        <begin position="6"/>
        <end position="30"/>
    </location>
</feature>
<dbReference type="GO" id="GO:0006784">
    <property type="term" value="P:heme A biosynthetic process"/>
    <property type="evidence" value="ECO:0007669"/>
    <property type="project" value="TreeGrafter"/>
</dbReference>
<evidence type="ECO:0000256" key="6">
    <source>
        <dbReference type="ARBA" id="ARBA00023133"/>
    </source>
</evidence>
<keyword evidence="4 9" id="KW-0812">Transmembrane</keyword>
<feature type="transmembrane region" description="Helical" evidence="9">
    <location>
        <begin position="89"/>
        <end position="118"/>
    </location>
</feature>
<feature type="transmembrane region" description="Helical" evidence="9">
    <location>
        <begin position="203"/>
        <end position="225"/>
    </location>
</feature>
<dbReference type="InterPro" id="IPR000537">
    <property type="entry name" value="UbiA_prenyltransferase"/>
</dbReference>
<evidence type="ECO:0000256" key="8">
    <source>
        <dbReference type="ARBA" id="ARBA00047690"/>
    </source>
</evidence>
<dbReference type="UniPathway" id="UPA00834">
    <property type="reaction ID" value="UER00712"/>
</dbReference>
<name>A0A437PUL3_9BACT</name>
<keyword evidence="2 9" id="KW-1003">Cell membrane</keyword>
<gene>
    <name evidence="10" type="primary">cyoE</name>
    <name evidence="9" type="synonym">ctaB</name>
    <name evidence="10" type="ORF">EOJ36_05705</name>
</gene>
<feature type="transmembrane region" description="Helical" evidence="9">
    <location>
        <begin position="262"/>
        <end position="280"/>
    </location>
</feature>
<keyword evidence="5 9" id="KW-1133">Transmembrane helix</keyword>
<dbReference type="GO" id="GO:0048034">
    <property type="term" value="P:heme O biosynthetic process"/>
    <property type="evidence" value="ECO:0007669"/>
    <property type="project" value="UniProtKB-UniRule"/>
</dbReference>
<dbReference type="PANTHER" id="PTHR43448:SF2">
    <property type="entry name" value="PROTOHEME IX FARNESYLTRANSFERASE, MITOCHONDRIAL"/>
    <property type="match status" value="1"/>
</dbReference>
<dbReference type="EMBL" id="SACY01000002">
    <property type="protein sequence ID" value="RVU25908.1"/>
    <property type="molecule type" value="Genomic_DNA"/>
</dbReference>
<comment type="catalytic activity">
    <reaction evidence="8 9">
        <text>heme b + (2E,6E)-farnesyl diphosphate + H2O = Fe(II)-heme o + diphosphate</text>
        <dbReference type="Rhea" id="RHEA:28070"/>
        <dbReference type="ChEBI" id="CHEBI:15377"/>
        <dbReference type="ChEBI" id="CHEBI:33019"/>
        <dbReference type="ChEBI" id="CHEBI:60344"/>
        <dbReference type="ChEBI" id="CHEBI:60530"/>
        <dbReference type="ChEBI" id="CHEBI:175763"/>
        <dbReference type="EC" id="2.5.1.141"/>
    </reaction>
</comment>
<dbReference type="Gene3D" id="1.10.357.140">
    <property type="entry name" value="UbiA prenyltransferase"/>
    <property type="match status" value="1"/>
</dbReference>
<evidence type="ECO:0000256" key="4">
    <source>
        <dbReference type="ARBA" id="ARBA00022692"/>
    </source>
</evidence>
<accession>A0A437PUL3</accession>
<evidence type="ECO:0000313" key="10">
    <source>
        <dbReference type="EMBL" id="RVU25908.1"/>
    </source>
</evidence>
<evidence type="ECO:0000256" key="7">
    <source>
        <dbReference type="ARBA" id="ARBA00023136"/>
    </source>
</evidence>
<organism evidence="10 11">
    <name type="scientific">Sandaracinomonas limnophila</name>
    <dbReference type="NCBI Taxonomy" id="1862386"/>
    <lineage>
        <taxon>Bacteria</taxon>
        <taxon>Pseudomonadati</taxon>
        <taxon>Bacteroidota</taxon>
        <taxon>Cytophagia</taxon>
        <taxon>Cytophagales</taxon>
        <taxon>Flectobacillaceae</taxon>
        <taxon>Sandaracinomonas</taxon>
    </lineage>
</organism>
<dbReference type="Pfam" id="PF01040">
    <property type="entry name" value="UbiA"/>
    <property type="match status" value="1"/>
</dbReference>
<comment type="pathway">
    <text evidence="9">Porphyrin-containing compound metabolism; heme O biosynthesis; heme O from protoheme: step 1/1.</text>
</comment>
<reference evidence="10 11" key="1">
    <citation type="submission" date="2019-01" db="EMBL/GenBank/DDBJ databases">
        <authorList>
            <person name="Chen W.-M."/>
        </authorList>
    </citation>
    <scope>NUCLEOTIDE SEQUENCE [LARGE SCALE GENOMIC DNA]</scope>
    <source>
        <strain evidence="10 11">FSY-15</strain>
    </source>
</reference>
<comment type="miscellaneous">
    <text evidence="9">Carbon 2 of the heme B porphyrin ring is defined according to the Fischer nomenclature.</text>
</comment>
<dbReference type="EC" id="2.5.1.141" evidence="9"/>
<keyword evidence="3 9" id="KW-0808">Transferase</keyword>
<sequence>MLNLKPYIALLKTRLSMTVAFSGTFGFILAHPSNPDWISIFRISLAGFLLTGAANIVNQLKEIDFDKLMKRTAKRPLPTETLSPNQAKIFGWLVAVLALGMLASFNLKTMGIGFLSYILYGYVYTPLKRVGPISVFVGAFPGAFPPMIGWLAATNQFGWEPGILFAIQFFWQFPHFWAIAWVADNDYKKAGFKMLPNDGKKDVRTAFTIMIYTIFLVPLGFVPYLLHITGINSAIIAVIASTLFLCQTFYLMMRPTDKSAKWMMFGSFLYLPVVQIAFLLDKV</sequence>
<feature type="transmembrane region" description="Helical" evidence="9">
    <location>
        <begin position="231"/>
        <end position="250"/>
    </location>
</feature>
<dbReference type="OrthoDB" id="9814417at2"/>